<proteinExistence type="predicted"/>
<dbReference type="InterPro" id="IPR016167">
    <property type="entry name" value="FAD-bd_PCMH_sub1"/>
</dbReference>
<dbReference type="InterPro" id="IPR036318">
    <property type="entry name" value="FAD-bd_PCMH-like_sf"/>
</dbReference>
<dbReference type="InterPro" id="IPR005107">
    <property type="entry name" value="CO_DH_flav_C"/>
</dbReference>
<dbReference type="SMART" id="SM01092">
    <property type="entry name" value="CO_deh_flav_C"/>
    <property type="match status" value="1"/>
</dbReference>
<evidence type="ECO:0000313" key="4">
    <source>
        <dbReference type="Proteomes" id="UP001203338"/>
    </source>
</evidence>
<reference evidence="3 4" key="1">
    <citation type="submission" date="2022-05" db="EMBL/GenBank/DDBJ databases">
        <authorList>
            <person name="Park J.-S."/>
        </authorList>
    </citation>
    <scope>NUCLEOTIDE SEQUENCE [LARGE SCALE GENOMIC DNA]</scope>
    <source>
        <strain evidence="3 4">2012CJ34-2</strain>
    </source>
</reference>
<dbReference type="SUPFAM" id="SSF56176">
    <property type="entry name" value="FAD-binding/transporter-associated domain-like"/>
    <property type="match status" value="1"/>
</dbReference>
<accession>A0ABT0PGH4</accession>
<evidence type="ECO:0000256" key="1">
    <source>
        <dbReference type="ARBA" id="ARBA00022827"/>
    </source>
</evidence>
<gene>
    <name evidence="3" type="ORF">M3P05_11185</name>
</gene>
<keyword evidence="1" id="KW-0274">FAD</keyword>
<dbReference type="Pfam" id="PF03450">
    <property type="entry name" value="CO_deh_flav_C"/>
    <property type="match status" value="1"/>
</dbReference>
<dbReference type="InterPro" id="IPR002346">
    <property type="entry name" value="Mopterin_DH_FAD-bd"/>
</dbReference>
<dbReference type="InterPro" id="IPR051312">
    <property type="entry name" value="Diverse_Substr_Oxidored"/>
</dbReference>
<comment type="caution">
    <text evidence="3">The sequence shown here is derived from an EMBL/GenBank/DDBJ whole genome shotgun (WGS) entry which is preliminary data.</text>
</comment>
<dbReference type="InterPro" id="IPR016169">
    <property type="entry name" value="FAD-bd_PCMH_sub2"/>
</dbReference>
<name>A0ABT0PGH4_9GAMM</name>
<feature type="domain" description="FAD-binding PCMH-type" evidence="2">
    <location>
        <begin position="1"/>
        <end position="159"/>
    </location>
</feature>
<dbReference type="InterPro" id="IPR016166">
    <property type="entry name" value="FAD-bd_PCMH"/>
</dbReference>
<dbReference type="InterPro" id="IPR036683">
    <property type="entry name" value="CO_DH_flav_C_dom_sf"/>
</dbReference>
<dbReference type="PROSITE" id="PS51387">
    <property type="entry name" value="FAD_PCMH"/>
    <property type="match status" value="1"/>
</dbReference>
<dbReference type="Pfam" id="PF00941">
    <property type="entry name" value="FAD_binding_5"/>
    <property type="match status" value="1"/>
</dbReference>
<dbReference type="PANTHER" id="PTHR42659">
    <property type="entry name" value="XANTHINE DEHYDROGENASE SUBUNIT C-RELATED"/>
    <property type="match status" value="1"/>
</dbReference>
<evidence type="ECO:0000313" key="3">
    <source>
        <dbReference type="EMBL" id="MCL6270485.1"/>
    </source>
</evidence>
<protein>
    <submittedName>
        <fullName evidence="3">FAD binding domain-containing protein</fullName>
    </submittedName>
</protein>
<dbReference type="RefSeq" id="WP_249699709.1">
    <property type="nucleotide sequence ID" value="NZ_JAMFLX010000013.1"/>
</dbReference>
<dbReference type="Gene3D" id="3.30.390.50">
    <property type="entry name" value="CO dehydrogenase flavoprotein, C-terminal domain"/>
    <property type="match status" value="1"/>
</dbReference>
<dbReference type="Proteomes" id="UP001203338">
    <property type="component" value="Unassembled WGS sequence"/>
</dbReference>
<organism evidence="3 4">
    <name type="scientific">Parendozoicomonas callyspongiae</name>
    <dbReference type="NCBI Taxonomy" id="2942213"/>
    <lineage>
        <taxon>Bacteria</taxon>
        <taxon>Pseudomonadati</taxon>
        <taxon>Pseudomonadota</taxon>
        <taxon>Gammaproteobacteria</taxon>
        <taxon>Oceanospirillales</taxon>
        <taxon>Endozoicomonadaceae</taxon>
        <taxon>Parendozoicomonas</taxon>
    </lineage>
</organism>
<dbReference type="SUPFAM" id="SSF55447">
    <property type="entry name" value="CO dehydrogenase flavoprotein C-terminal domain-like"/>
    <property type="match status" value="1"/>
</dbReference>
<sequence>MINNYYRPETLADALALKKQHGDEAAWLAGGSRLNRGSFEHAATTLISLEKLGLKGIEVKDGSLEIGAMVTLQQLIESTETSEELKAVFAQIFNRNIRNQSTLGGEIAAANGRCEVMPGLIAAGAHVVLADDSVFSVEEYLQAEDKALILKVVVPANLKALKIRKITNSAAAEPILAAAVARKADDTWGIALSGVAEKPVRLRDAEALVGESQLAEGKIEQLQKVVSDSIKPVSDFRASAEYRSSVSGVVVVRLVDECAPISKSQ</sequence>
<dbReference type="Gene3D" id="3.30.43.10">
    <property type="entry name" value="Uridine Diphospho-n-acetylenolpyruvylglucosamine Reductase, domain 2"/>
    <property type="match status" value="1"/>
</dbReference>
<dbReference type="EMBL" id="JAMFLX010000013">
    <property type="protein sequence ID" value="MCL6270485.1"/>
    <property type="molecule type" value="Genomic_DNA"/>
</dbReference>
<dbReference type="Gene3D" id="3.30.465.10">
    <property type="match status" value="1"/>
</dbReference>
<keyword evidence="1" id="KW-0285">Flavoprotein</keyword>
<keyword evidence="4" id="KW-1185">Reference proteome</keyword>
<dbReference type="PANTHER" id="PTHR42659:SF9">
    <property type="entry name" value="XANTHINE DEHYDROGENASE FAD-BINDING SUBUNIT XDHB-RELATED"/>
    <property type="match status" value="1"/>
</dbReference>
<evidence type="ECO:0000259" key="2">
    <source>
        <dbReference type="PROSITE" id="PS51387"/>
    </source>
</evidence>